<gene>
    <name evidence="2" type="ORF">FA15DRAFT_591415</name>
</gene>
<dbReference type="PANTHER" id="PTHR12905:SF0">
    <property type="entry name" value="CALCINEURIN-LIKE PHOSPHOESTERASE DOMAIN-CONTAINING PROTEIN"/>
    <property type="match status" value="1"/>
</dbReference>
<dbReference type="Pfam" id="PF00149">
    <property type="entry name" value="Metallophos"/>
    <property type="match status" value="1"/>
</dbReference>
<proteinExistence type="predicted"/>
<protein>
    <recommendedName>
        <fullName evidence="1">Calcineurin-like phosphoesterase domain-containing protein</fullName>
    </recommendedName>
</protein>
<dbReference type="Proteomes" id="UP000307440">
    <property type="component" value="Unassembled WGS sequence"/>
</dbReference>
<dbReference type="InterPro" id="IPR051693">
    <property type="entry name" value="UPF0046_metallophosphoest"/>
</dbReference>
<dbReference type="CDD" id="cd07379">
    <property type="entry name" value="MPP_239FB"/>
    <property type="match status" value="1"/>
</dbReference>
<evidence type="ECO:0000313" key="2">
    <source>
        <dbReference type="EMBL" id="TFK25050.1"/>
    </source>
</evidence>
<dbReference type="InterPro" id="IPR004843">
    <property type="entry name" value="Calcineurin-like_PHP"/>
</dbReference>
<dbReference type="InterPro" id="IPR029052">
    <property type="entry name" value="Metallo-depent_PP-like"/>
</dbReference>
<accession>A0A5C3KY12</accession>
<organism evidence="2 3">
    <name type="scientific">Coprinopsis marcescibilis</name>
    <name type="common">Agaric fungus</name>
    <name type="synonym">Psathyrella marcescibilis</name>
    <dbReference type="NCBI Taxonomy" id="230819"/>
    <lineage>
        <taxon>Eukaryota</taxon>
        <taxon>Fungi</taxon>
        <taxon>Dikarya</taxon>
        <taxon>Basidiomycota</taxon>
        <taxon>Agaricomycotina</taxon>
        <taxon>Agaricomycetes</taxon>
        <taxon>Agaricomycetidae</taxon>
        <taxon>Agaricales</taxon>
        <taxon>Agaricineae</taxon>
        <taxon>Psathyrellaceae</taxon>
        <taxon>Coprinopsis</taxon>
    </lineage>
</organism>
<dbReference type="EMBL" id="ML210191">
    <property type="protein sequence ID" value="TFK25050.1"/>
    <property type="molecule type" value="Genomic_DNA"/>
</dbReference>
<dbReference type="GO" id="GO:0016787">
    <property type="term" value="F:hydrolase activity"/>
    <property type="evidence" value="ECO:0007669"/>
    <property type="project" value="InterPro"/>
</dbReference>
<evidence type="ECO:0000313" key="3">
    <source>
        <dbReference type="Proteomes" id="UP000307440"/>
    </source>
</evidence>
<dbReference type="SUPFAM" id="SSF56300">
    <property type="entry name" value="Metallo-dependent phosphatases"/>
    <property type="match status" value="1"/>
</dbReference>
<sequence>MDIDVTGHETPVVVHTHDPARPVPHPGEEWTRFVCVSDTHSHKVEVPIGDVLLHAGDLARWGYPTEVEEMVSWLVTLPHPMKIIIGGNHDQYQESDLVEGLRARFKSGKLAVNHIHYLEHETVSFVTKVGRTLKVYGSPAAPRYASGAFQYDSKEEAREIYSQIPNDIDILLTHSPPHGICDVTREGKNAGCPYLTERLASLPLCKLHVFGCVRLWLVFVVARTECVFSHIHEAFGSQYVLEGATPRLAVNAAVASRGAKPVIVDMKL</sequence>
<evidence type="ECO:0000259" key="1">
    <source>
        <dbReference type="Pfam" id="PF00149"/>
    </source>
</evidence>
<dbReference type="PANTHER" id="PTHR12905">
    <property type="entry name" value="METALLOPHOSPHOESTERASE"/>
    <property type="match status" value="1"/>
</dbReference>
<dbReference type="OrthoDB" id="630188at2759"/>
<dbReference type="Gene3D" id="3.60.21.10">
    <property type="match status" value="1"/>
</dbReference>
<dbReference type="AlphaFoldDB" id="A0A5C3KY12"/>
<name>A0A5C3KY12_COPMA</name>
<keyword evidence="3" id="KW-1185">Reference proteome</keyword>
<reference evidence="2 3" key="1">
    <citation type="journal article" date="2019" name="Nat. Ecol. Evol.">
        <title>Megaphylogeny resolves global patterns of mushroom evolution.</title>
        <authorList>
            <person name="Varga T."/>
            <person name="Krizsan K."/>
            <person name="Foldi C."/>
            <person name="Dima B."/>
            <person name="Sanchez-Garcia M."/>
            <person name="Sanchez-Ramirez S."/>
            <person name="Szollosi G.J."/>
            <person name="Szarkandi J.G."/>
            <person name="Papp V."/>
            <person name="Albert L."/>
            <person name="Andreopoulos W."/>
            <person name="Angelini C."/>
            <person name="Antonin V."/>
            <person name="Barry K.W."/>
            <person name="Bougher N.L."/>
            <person name="Buchanan P."/>
            <person name="Buyck B."/>
            <person name="Bense V."/>
            <person name="Catcheside P."/>
            <person name="Chovatia M."/>
            <person name="Cooper J."/>
            <person name="Damon W."/>
            <person name="Desjardin D."/>
            <person name="Finy P."/>
            <person name="Geml J."/>
            <person name="Haridas S."/>
            <person name="Hughes K."/>
            <person name="Justo A."/>
            <person name="Karasinski D."/>
            <person name="Kautmanova I."/>
            <person name="Kiss B."/>
            <person name="Kocsube S."/>
            <person name="Kotiranta H."/>
            <person name="LaButti K.M."/>
            <person name="Lechner B.E."/>
            <person name="Liimatainen K."/>
            <person name="Lipzen A."/>
            <person name="Lukacs Z."/>
            <person name="Mihaltcheva S."/>
            <person name="Morgado L.N."/>
            <person name="Niskanen T."/>
            <person name="Noordeloos M.E."/>
            <person name="Ohm R.A."/>
            <person name="Ortiz-Santana B."/>
            <person name="Ovrebo C."/>
            <person name="Racz N."/>
            <person name="Riley R."/>
            <person name="Savchenko A."/>
            <person name="Shiryaev A."/>
            <person name="Soop K."/>
            <person name="Spirin V."/>
            <person name="Szebenyi C."/>
            <person name="Tomsovsky M."/>
            <person name="Tulloss R.E."/>
            <person name="Uehling J."/>
            <person name="Grigoriev I.V."/>
            <person name="Vagvolgyi C."/>
            <person name="Papp T."/>
            <person name="Martin F.M."/>
            <person name="Miettinen O."/>
            <person name="Hibbett D.S."/>
            <person name="Nagy L.G."/>
        </authorList>
    </citation>
    <scope>NUCLEOTIDE SEQUENCE [LARGE SCALE GENOMIC DNA]</scope>
    <source>
        <strain evidence="2 3">CBS 121175</strain>
    </source>
</reference>
<feature type="domain" description="Calcineurin-like phosphoesterase" evidence="1">
    <location>
        <begin position="48"/>
        <end position="185"/>
    </location>
</feature>